<proteinExistence type="inferred from homology"/>
<reference evidence="5" key="1">
    <citation type="journal article" date="2019" name="Int. J. Syst. Evol. Microbiol.">
        <title>The Global Catalogue of Microorganisms (GCM) 10K type strain sequencing project: providing services to taxonomists for standard genome sequencing and annotation.</title>
        <authorList>
            <consortium name="The Broad Institute Genomics Platform"/>
            <consortium name="The Broad Institute Genome Sequencing Center for Infectious Disease"/>
            <person name="Wu L."/>
            <person name="Ma J."/>
        </authorList>
    </citation>
    <scope>NUCLEOTIDE SEQUENCE [LARGE SCALE GENOMIC DNA]</scope>
    <source>
        <strain evidence="5">CGMCC 1.12749</strain>
    </source>
</reference>
<dbReference type="Pfam" id="PF07715">
    <property type="entry name" value="Plug"/>
    <property type="match status" value="1"/>
</dbReference>
<comment type="similarity">
    <text evidence="2">Belongs to the TonB-dependent receptor family.</text>
</comment>
<evidence type="ECO:0000313" key="4">
    <source>
        <dbReference type="EMBL" id="GGG16527.1"/>
    </source>
</evidence>
<keyword evidence="5" id="KW-1185">Reference proteome</keyword>
<comment type="subcellular location">
    <subcellularLocation>
        <location evidence="2">Cell outer membrane</location>
        <topology evidence="2">Multi-pass membrane protein</topology>
    </subcellularLocation>
</comment>
<dbReference type="Gene3D" id="2.60.40.1930">
    <property type="match status" value="1"/>
</dbReference>
<organism evidence="4 5">
    <name type="scientific">Pontibacter amylolyticus</name>
    <dbReference type="NCBI Taxonomy" id="1424080"/>
    <lineage>
        <taxon>Bacteria</taxon>
        <taxon>Pseudomonadati</taxon>
        <taxon>Bacteroidota</taxon>
        <taxon>Cytophagia</taxon>
        <taxon>Cytophagales</taxon>
        <taxon>Hymenobacteraceae</taxon>
        <taxon>Pontibacter</taxon>
    </lineage>
</organism>
<keyword evidence="2" id="KW-0813">Transport</keyword>
<dbReference type="Proteomes" id="UP000634043">
    <property type="component" value="Unassembled WGS sequence"/>
</dbReference>
<name>A0ABQ1W8G9_9BACT</name>
<dbReference type="EMBL" id="BMFP01000004">
    <property type="protein sequence ID" value="GGG16527.1"/>
    <property type="molecule type" value="Genomic_DNA"/>
</dbReference>
<dbReference type="PANTHER" id="PTHR30069">
    <property type="entry name" value="TONB-DEPENDENT OUTER MEMBRANE RECEPTOR"/>
    <property type="match status" value="1"/>
</dbReference>
<feature type="domain" description="TonB-dependent receptor plug" evidence="3">
    <location>
        <begin position="729"/>
        <end position="803"/>
    </location>
</feature>
<keyword evidence="2" id="KW-0812">Transmembrane</keyword>
<keyword evidence="2" id="KW-0998">Cell outer membrane</keyword>
<evidence type="ECO:0000259" key="3">
    <source>
        <dbReference type="Pfam" id="PF07715"/>
    </source>
</evidence>
<dbReference type="InterPro" id="IPR039426">
    <property type="entry name" value="TonB-dep_rcpt-like"/>
</dbReference>
<comment type="caution">
    <text evidence="4">The sequence shown here is derived from an EMBL/GenBank/DDBJ whole genome shotgun (WGS) entry which is preliminary data.</text>
</comment>
<evidence type="ECO:0000313" key="5">
    <source>
        <dbReference type="Proteomes" id="UP000634043"/>
    </source>
</evidence>
<dbReference type="RefSeq" id="WP_188501521.1">
    <property type="nucleotide sequence ID" value="NZ_BMFP01000004.1"/>
</dbReference>
<keyword evidence="1" id="KW-0732">Signal</keyword>
<keyword evidence="4" id="KW-0675">Receptor</keyword>
<dbReference type="InterPro" id="IPR012910">
    <property type="entry name" value="Plug_dom"/>
</dbReference>
<evidence type="ECO:0000256" key="2">
    <source>
        <dbReference type="PROSITE-ProRule" id="PRU01360"/>
    </source>
</evidence>
<keyword evidence="2" id="KW-0472">Membrane</keyword>
<dbReference type="SUPFAM" id="SSF56935">
    <property type="entry name" value="Porins"/>
    <property type="match status" value="1"/>
</dbReference>
<evidence type="ECO:0000256" key="1">
    <source>
        <dbReference type="ARBA" id="ARBA00022729"/>
    </source>
</evidence>
<dbReference type="PROSITE" id="PS52016">
    <property type="entry name" value="TONB_DEPENDENT_REC_3"/>
    <property type="match status" value="1"/>
</dbReference>
<dbReference type="Gene3D" id="2.170.130.10">
    <property type="entry name" value="TonB-dependent receptor, plug domain"/>
    <property type="match status" value="1"/>
</dbReference>
<accession>A0ABQ1W8G9</accession>
<dbReference type="InterPro" id="IPR037066">
    <property type="entry name" value="Plug_dom_sf"/>
</dbReference>
<protein>
    <submittedName>
        <fullName evidence="4">TonB-dependent receptor</fullName>
    </submittedName>
</protein>
<dbReference type="PANTHER" id="PTHR30069:SF29">
    <property type="entry name" value="HEMOGLOBIN AND HEMOGLOBIN-HAPTOGLOBIN-BINDING PROTEIN 1-RELATED"/>
    <property type="match status" value="1"/>
</dbReference>
<keyword evidence="2" id="KW-1134">Transmembrane beta strand</keyword>
<gene>
    <name evidence="4" type="ORF">GCM10011323_21090</name>
</gene>
<sequence length="915" mass="101727">MRKPLLLLSLPAVLLLLAFSFKKANNDDLITRIALQLQKFYALYPQESVYLHQDKTLYSLGETIWFKAYAPQNTTDSLSTVLYADLVGPDNKVRLSRKLKLHDGMAHGDFYLPDTLSEGLYQLRAYTNWMRNFDPQYFFTRELNISSPSLTEVKASISFQTHTSSAGDSLIASLQFYRHPFEPIKNLKLRTQLMLDGKKGKSGSLVTDAQGMARLPLFFSSAQSGTVKEALLLVQSDDKSNPFQRSYRLPVGQPAFDLQFFPEGGHLVAGIPSRVGFKAIDISGKGQQVAGTVHDQQGNTVMDFKSEHLGMGAFTFTPEPGKTYTAQLQLPNGRTASYKLPEAKPEGVVLQVVQLSEHTLNFRIEQNFKNAASLGPLYLIAHAADSLIFAVRANTDQKVLESAIPASRFPAGMVHFTLFSADGKALSERLAFVNHPPQVQLNLTTDKTMYGKRQKVTMQLEARDANGKPVAGNFSLAVRDALSDLNQQPYENNIYSQLYLQGELKGNIEQPAYYFDKKQPHARRHLDLLLLTQGWRRFDWGDLLQDRLPTVTHLPEQSISFSGRVEKELGKKTPQKSNLTLIFTPNTAPKDSVAALPNLVMAETNPDGSFRFVGLNFEDTLKVFVQARTSKGSNNQLIHLDQAAAPTPNFQALEGATISPEQITAYRKRMSDWAKADRQHRLTTGAIQLKQVDVTAKKQEFSNDHRIYFKENVDARIELDKMTVVYPTVLQYLAGRVAGVQVTGSGFETSVEIRGGGTPLFVLDGMRVELETVNMLDPSNIEAIEVLKGANAAIFGSSSGSGVIALFSKRGNPNYNYANQKSPGTINFKLAGYNKPSEFYSPRYDVAEERHNLPDFRSTLHWQPNVTTDANGKATVIFFTSDVITEFVAVCEGITRHGTVGATSYRFSSDTRVQP</sequence>